<accession>A0A2M8L8Y0</accession>
<reference evidence="4" key="1">
    <citation type="submission" date="2017-09" db="EMBL/GenBank/DDBJ databases">
        <title>Depth-based differentiation of microbial function through sediment-hosted aquifers and enrichment of novel symbionts in the deep terrestrial subsurface.</title>
        <authorList>
            <person name="Probst A.J."/>
            <person name="Ladd B."/>
            <person name="Jarett J.K."/>
            <person name="Geller-Mcgrath D.E."/>
            <person name="Sieber C.M.K."/>
            <person name="Emerson J.B."/>
            <person name="Anantharaman K."/>
            <person name="Thomas B.C."/>
            <person name="Malmstrom R."/>
            <person name="Stieglmeier M."/>
            <person name="Klingl A."/>
            <person name="Woyke T."/>
            <person name="Ryan C.M."/>
            <person name="Banfield J.F."/>
        </authorList>
    </citation>
    <scope>NUCLEOTIDE SEQUENCE [LARGE SCALE GENOMIC DNA]</scope>
</reference>
<evidence type="ECO:0000313" key="3">
    <source>
        <dbReference type="EMBL" id="PJE73083.1"/>
    </source>
</evidence>
<name>A0A2M8L8Y0_9BACT</name>
<dbReference type="Proteomes" id="UP000230603">
    <property type="component" value="Unassembled WGS sequence"/>
</dbReference>
<dbReference type="SUPFAM" id="SSF53955">
    <property type="entry name" value="Lysozyme-like"/>
    <property type="match status" value="1"/>
</dbReference>
<dbReference type="Gene3D" id="6.10.250.3150">
    <property type="match status" value="1"/>
</dbReference>
<evidence type="ECO:0000256" key="1">
    <source>
        <dbReference type="SAM" id="Coils"/>
    </source>
</evidence>
<comment type="caution">
    <text evidence="3">The sequence shown here is derived from an EMBL/GenBank/DDBJ whole genome shotgun (WGS) entry which is preliminary data.</text>
</comment>
<evidence type="ECO:0000313" key="4">
    <source>
        <dbReference type="Proteomes" id="UP000230603"/>
    </source>
</evidence>
<feature type="coiled-coil region" evidence="1">
    <location>
        <begin position="31"/>
        <end position="62"/>
    </location>
</feature>
<organism evidence="3 4">
    <name type="scientific">Candidatus Tagabacteria bacterium CG10_big_fil_rev_8_21_14_0_10_40_13</name>
    <dbReference type="NCBI Taxonomy" id="1975022"/>
    <lineage>
        <taxon>Bacteria</taxon>
        <taxon>Candidatus Tagaibacteriota</taxon>
    </lineage>
</organism>
<feature type="domain" description="Transglycosylase SLT" evidence="2">
    <location>
        <begin position="259"/>
        <end position="398"/>
    </location>
</feature>
<dbReference type="EMBL" id="PFEP01000027">
    <property type="protein sequence ID" value="PJE73083.1"/>
    <property type="molecule type" value="Genomic_DNA"/>
</dbReference>
<proteinExistence type="predicted"/>
<evidence type="ECO:0000259" key="2">
    <source>
        <dbReference type="Pfam" id="PF13406"/>
    </source>
</evidence>
<gene>
    <name evidence="3" type="ORF">COV00_01945</name>
</gene>
<dbReference type="InterPro" id="IPR031304">
    <property type="entry name" value="SLT_2"/>
</dbReference>
<keyword evidence="1" id="KW-0175">Coiled coil</keyword>
<protein>
    <recommendedName>
        <fullName evidence="2">Transglycosylase SLT domain-containing protein</fullName>
    </recommendedName>
</protein>
<feature type="coiled-coil region" evidence="1">
    <location>
        <begin position="165"/>
        <end position="192"/>
    </location>
</feature>
<dbReference type="Pfam" id="PF13406">
    <property type="entry name" value="SLT_2"/>
    <property type="match status" value="1"/>
</dbReference>
<dbReference type="Gene3D" id="1.10.530.10">
    <property type="match status" value="1"/>
</dbReference>
<dbReference type="InterPro" id="IPR023346">
    <property type="entry name" value="Lysozyme-like_dom_sf"/>
</dbReference>
<dbReference type="AlphaFoldDB" id="A0A2M8L8Y0"/>
<sequence length="440" mass="49774">MNNLLFKLPLIFLCFLPLFVVLSQEINPQDVADYRVQLEAELAELEQLISAQQELIVIEQRKATTLERDIAILDAQINKMLLEIRARNLAIEKLNTGIGQKTQIIGDLEKKIISEKQSLSELLRKVNEMDSTSLVEIVLGYDRLSDFFEDFSSFESIQKELQISLGDIRDTYTRTENEKQDLENRKTDELELRYLQRIEKASLESKEAEKKRLLTVTKGQEETYQKILAHSQKTAAEIRSQLFLLRGSPAIPFEKAVEYANEALNATGVRPAFLLAIITQETELGANIGQCNLPDDPPKYKWQNIMKPSRDIEPYIEITGKLGLDPDLMPLSCPQAGGWGGAMGPAQFIPSTWKDMENKIAQLTGHNPPNPWDPYDAFMASALLLKDNGAAAGGPVAERKAALRYFAGDNWNNPRWAFYGDHVMEIAENYQKQIDIISNE</sequence>